<keyword evidence="3" id="KW-1185">Reference proteome</keyword>
<accession>A0AAN9RIL9</accession>
<organism evidence="2 3">
    <name type="scientific">Phaseolus coccineus</name>
    <name type="common">Scarlet runner bean</name>
    <name type="synonym">Phaseolus multiflorus</name>
    <dbReference type="NCBI Taxonomy" id="3886"/>
    <lineage>
        <taxon>Eukaryota</taxon>
        <taxon>Viridiplantae</taxon>
        <taxon>Streptophyta</taxon>
        <taxon>Embryophyta</taxon>
        <taxon>Tracheophyta</taxon>
        <taxon>Spermatophyta</taxon>
        <taxon>Magnoliopsida</taxon>
        <taxon>eudicotyledons</taxon>
        <taxon>Gunneridae</taxon>
        <taxon>Pentapetalae</taxon>
        <taxon>rosids</taxon>
        <taxon>fabids</taxon>
        <taxon>Fabales</taxon>
        <taxon>Fabaceae</taxon>
        <taxon>Papilionoideae</taxon>
        <taxon>50 kb inversion clade</taxon>
        <taxon>NPAAA clade</taxon>
        <taxon>indigoferoid/millettioid clade</taxon>
        <taxon>Phaseoleae</taxon>
        <taxon>Phaseolus</taxon>
    </lineage>
</organism>
<sequence length="125" mass="14394">MLKNREPPRNCRRELAYKKKSKQRATGSPLTKQCFSVLRGTPPTHTKRFFFSRNFARPFHFCARGNGVGFSWNSSHHQQEEDYQRGLMSFPQETSSPSSTSVDSSQSSSSSHRSHFRILRLVNLT</sequence>
<dbReference type="EMBL" id="JAYMYR010000002">
    <property type="protein sequence ID" value="KAK7377765.1"/>
    <property type="molecule type" value="Genomic_DNA"/>
</dbReference>
<dbReference type="Proteomes" id="UP001374584">
    <property type="component" value="Unassembled WGS sequence"/>
</dbReference>
<gene>
    <name evidence="2" type="ORF">VNO80_03197</name>
</gene>
<protein>
    <submittedName>
        <fullName evidence="2">Uncharacterized protein</fullName>
    </submittedName>
</protein>
<proteinExistence type="predicted"/>
<dbReference type="AlphaFoldDB" id="A0AAN9RIL9"/>
<reference evidence="2 3" key="1">
    <citation type="submission" date="2024-01" db="EMBL/GenBank/DDBJ databases">
        <title>The genomes of 5 underutilized Papilionoideae crops provide insights into root nodulation and disease resistanc.</title>
        <authorList>
            <person name="Jiang F."/>
        </authorList>
    </citation>
    <scope>NUCLEOTIDE SEQUENCE [LARGE SCALE GENOMIC DNA]</scope>
    <source>
        <strain evidence="2">JINMINGXINNONG_FW02</strain>
        <tissue evidence="2">Leaves</tissue>
    </source>
</reference>
<evidence type="ECO:0000313" key="3">
    <source>
        <dbReference type="Proteomes" id="UP001374584"/>
    </source>
</evidence>
<evidence type="ECO:0000313" key="2">
    <source>
        <dbReference type="EMBL" id="KAK7377765.1"/>
    </source>
</evidence>
<feature type="compositionally biased region" description="Low complexity" evidence="1">
    <location>
        <begin position="95"/>
        <end position="111"/>
    </location>
</feature>
<name>A0AAN9RIL9_PHACN</name>
<feature type="region of interest" description="Disordered" evidence="1">
    <location>
        <begin position="73"/>
        <end position="111"/>
    </location>
</feature>
<evidence type="ECO:0000256" key="1">
    <source>
        <dbReference type="SAM" id="MobiDB-lite"/>
    </source>
</evidence>
<comment type="caution">
    <text evidence="2">The sequence shown here is derived from an EMBL/GenBank/DDBJ whole genome shotgun (WGS) entry which is preliminary data.</text>
</comment>